<dbReference type="Proteomes" id="UP001212217">
    <property type="component" value="Unassembled WGS sequence"/>
</dbReference>
<feature type="chain" id="PRO_5043521071" description="Peptidase S11 D-alanyl-D-alanine carboxypeptidase A N-terminal domain-containing protein" evidence="2">
    <location>
        <begin position="24"/>
        <end position="400"/>
    </location>
</feature>
<evidence type="ECO:0000256" key="2">
    <source>
        <dbReference type="SAM" id="SignalP"/>
    </source>
</evidence>
<proteinExistence type="predicted"/>
<dbReference type="EMBL" id="JAQMFS010000050">
    <property type="protein sequence ID" value="MDB6185854.1"/>
    <property type="molecule type" value="Genomic_DNA"/>
</dbReference>
<feature type="transmembrane region" description="Helical" evidence="1">
    <location>
        <begin position="374"/>
        <end position="393"/>
    </location>
</feature>
<keyword evidence="1" id="KW-0472">Membrane</keyword>
<evidence type="ECO:0000313" key="5">
    <source>
        <dbReference type="Proteomes" id="UP001212217"/>
    </source>
</evidence>
<keyword evidence="2" id="KW-0732">Signal</keyword>
<dbReference type="Gene3D" id="3.40.710.10">
    <property type="entry name" value="DD-peptidase/beta-lactamase superfamily"/>
    <property type="match status" value="1"/>
</dbReference>
<dbReference type="AlphaFoldDB" id="A0AAW6B4W6"/>
<evidence type="ECO:0000313" key="4">
    <source>
        <dbReference type="EMBL" id="MDB6185854.1"/>
    </source>
</evidence>
<dbReference type="InterPro" id="IPR001967">
    <property type="entry name" value="Peptidase_S11_N"/>
</dbReference>
<dbReference type="GO" id="GO:0009002">
    <property type="term" value="F:serine-type D-Ala-D-Ala carboxypeptidase activity"/>
    <property type="evidence" value="ECO:0007669"/>
    <property type="project" value="InterPro"/>
</dbReference>
<dbReference type="InterPro" id="IPR012338">
    <property type="entry name" value="Beta-lactam/transpept-like"/>
</dbReference>
<comment type="caution">
    <text evidence="4">The sequence shown here is derived from an EMBL/GenBank/DDBJ whole genome shotgun (WGS) entry which is preliminary data.</text>
</comment>
<dbReference type="GO" id="GO:0006508">
    <property type="term" value="P:proteolysis"/>
    <property type="evidence" value="ECO:0007669"/>
    <property type="project" value="InterPro"/>
</dbReference>
<keyword evidence="1" id="KW-0812">Transmembrane</keyword>
<reference evidence="4" key="1">
    <citation type="submission" date="2023-08" db="EMBL/GenBank/DDBJ databases">
        <title>Dental plaque isolates bound by oral lectin ZG16B.</title>
        <authorList>
            <person name="Ghosh S."/>
        </authorList>
    </citation>
    <scope>NUCLEOTIDE SEQUENCE</scope>
    <source>
        <strain evidence="4">DP3_5B</strain>
    </source>
</reference>
<sequence>MKLKKISILILLLVFLIPNFTKAEDNFLDNNAVIDFSDVNSHLVVSELNTGKIISKRGENEKVSVGKLPNYLALYLLVDNLKNNKITLDSKIDIKNSDDILTKYKFESAITVKDAIFLLENEASNGLNQAIFSHFNIDITKAKDILATMSLNDTKLETFDNNSSTNISTAKNISYLTSLILKTYPEITEITKNPEHTLATGEKIKNSVEFKESDKFRVLGLDYSEKNSVTYAYSGNTKLIITVLNQSDDKAAYFDKLQKSYDYLFTNYQYKLALKAGTYTINNEKITFNEDIYDLFYEKHSIKDVTYLLMNKKILLFQKYETTSANEGTVFSEFASNNNTGTFDKVKSNFINDENFDKKDNYEKTTIVIDRTKYFATGILAIYTLVFAALYVMRQVVRKD</sequence>
<feature type="domain" description="Peptidase S11 D-alanyl-D-alanine carboxypeptidase A N-terminal" evidence="3">
    <location>
        <begin position="42"/>
        <end position="245"/>
    </location>
</feature>
<dbReference type="Pfam" id="PF00768">
    <property type="entry name" value="Peptidase_S11"/>
    <property type="match status" value="1"/>
</dbReference>
<evidence type="ECO:0000256" key="1">
    <source>
        <dbReference type="SAM" id="Phobius"/>
    </source>
</evidence>
<protein>
    <recommendedName>
        <fullName evidence="3">Peptidase S11 D-alanyl-D-alanine carboxypeptidase A N-terminal domain-containing protein</fullName>
    </recommendedName>
</protein>
<keyword evidence="1" id="KW-1133">Transmembrane helix</keyword>
<organism evidence="4 5">
    <name type="scientific">Gemella haemolysans</name>
    <dbReference type="NCBI Taxonomy" id="1379"/>
    <lineage>
        <taxon>Bacteria</taxon>
        <taxon>Bacillati</taxon>
        <taxon>Bacillota</taxon>
        <taxon>Bacilli</taxon>
        <taxon>Bacillales</taxon>
        <taxon>Gemellaceae</taxon>
        <taxon>Gemella</taxon>
    </lineage>
</organism>
<gene>
    <name evidence="4" type="ORF">PNO30_03545</name>
</gene>
<name>A0AAW6B4W6_9BACL</name>
<dbReference type="RefSeq" id="WP_271987186.1">
    <property type="nucleotide sequence ID" value="NZ_JAQMFS010000050.1"/>
</dbReference>
<dbReference type="SUPFAM" id="SSF56601">
    <property type="entry name" value="beta-lactamase/transpeptidase-like"/>
    <property type="match status" value="1"/>
</dbReference>
<accession>A0AAW6B4W6</accession>
<evidence type="ECO:0000259" key="3">
    <source>
        <dbReference type="Pfam" id="PF00768"/>
    </source>
</evidence>
<feature type="signal peptide" evidence="2">
    <location>
        <begin position="1"/>
        <end position="23"/>
    </location>
</feature>